<evidence type="ECO:0000313" key="2">
    <source>
        <dbReference type="Proteomes" id="UP000832011"/>
    </source>
</evidence>
<dbReference type="RefSeq" id="WP_147645327.1">
    <property type="nucleotide sequence ID" value="NZ_CABKVG010000007.1"/>
</dbReference>
<proteinExistence type="predicted"/>
<gene>
    <name evidence="1" type="ORF">LVJ82_00865</name>
</gene>
<reference evidence="1 2" key="1">
    <citation type="journal article" date="2022" name="Res Sq">
        <title>Evolution of multicellular longitudinally dividing oral cavity symbionts (Neisseriaceae).</title>
        <authorList>
            <person name="Nyongesa S."/>
            <person name="Weber P."/>
            <person name="Bernet E."/>
            <person name="Pullido F."/>
            <person name="Nieckarz M."/>
            <person name="Delaby M."/>
            <person name="Nieves C."/>
            <person name="Viehboeck T."/>
            <person name="Krause N."/>
            <person name="Rivera-Millot A."/>
            <person name="Nakamura A."/>
            <person name="Vischer N."/>
            <person name="VanNieuwenhze M."/>
            <person name="Brun Y."/>
            <person name="Cava F."/>
            <person name="Bulgheresi S."/>
            <person name="Veyrier F."/>
        </authorList>
    </citation>
    <scope>NUCLEOTIDE SEQUENCE [LARGE SCALE GENOMIC DNA]</scope>
    <source>
        <strain evidence="1 2">SN4</strain>
    </source>
</reference>
<sequence length="86" mass="9665">MRELISLWMVVVIVDACPTQAMILKAFSAFGEPIPWAYRCDNMSHFLCPHFPYDEHITASHIGDVNLGSLVGFTIRPSEFQDGHSV</sequence>
<keyword evidence="2" id="KW-1185">Reference proteome</keyword>
<name>A0ABY4E200_9NEIS</name>
<dbReference type="EMBL" id="CP091511">
    <property type="protein sequence ID" value="UOO89567.1"/>
    <property type="molecule type" value="Genomic_DNA"/>
</dbReference>
<evidence type="ECO:0008006" key="3">
    <source>
        <dbReference type="Google" id="ProtNLM"/>
    </source>
</evidence>
<evidence type="ECO:0000313" key="1">
    <source>
        <dbReference type="EMBL" id="UOO89567.1"/>
    </source>
</evidence>
<dbReference type="Proteomes" id="UP000832011">
    <property type="component" value="Chromosome"/>
</dbReference>
<organism evidence="1 2">
    <name type="scientific">Vitreoscilla massiliensis</name>
    <dbReference type="NCBI Taxonomy" id="1689272"/>
    <lineage>
        <taxon>Bacteria</taxon>
        <taxon>Pseudomonadati</taxon>
        <taxon>Pseudomonadota</taxon>
        <taxon>Betaproteobacteria</taxon>
        <taxon>Neisseriales</taxon>
        <taxon>Neisseriaceae</taxon>
        <taxon>Vitreoscilla</taxon>
    </lineage>
</organism>
<protein>
    <recommendedName>
        <fullName evidence="3">Secreted protein</fullName>
    </recommendedName>
</protein>
<accession>A0ABY4E200</accession>